<protein>
    <recommendedName>
        <fullName evidence="1">HTH cro/C1-type domain-containing protein</fullName>
    </recommendedName>
</protein>
<dbReference type="RefSeq" id="WP_010752213.1">
    <property type="nucleotide sequence ID" value="NZ_BJWF01000005.1"/>
</dbReference>
<dbReference type="EMBL" id="BJWF01000005">
    <property type="protein sequence ID" value="GEL91459.1"/>
    <property type="molecule type" value="Genomic_DNA"/>
</dbReference>
<comment type="caution">
    <text evidence="2">The sequence shown here is derived from an EMBL/GenBank/DDBJ whole genome shotgun (WGS) entry which is preliminary data.</text>
</comment>
<dbReference type="Proteomes" id="UP000321830">
    <property type="component" value="Unassembled WGS sequence"/>
</dbReference>
<organism evidence="2 3">
    <name type="scientific">Enterococcus villorum</name>
    <dbReference type="NCBI Taxonomy" id="112904"/>
    <lineage>
        <taxon>Bacteria</taxon>
        <taxon>Bacillati</taxon>
        <taxon>Bacillota</taxon>
        <taxon>Bacilli</taxon>
        <taxon>Lactobacillales</taxon>
        <taxon>Enterococcaceae</taxon>
        <taxon>Enterococcus</taxon>
    </lineage>
</organism>
<gene>
    <name evidence="2" type="ORF">EVI01_07960</name>
</gene>
<dbReference type="AlphaFoldDB" id="A0A511J1B6"/>
<dbReference type="Gene3D" id="1.25.40.10">
    <property type="entry name" value="Tetratricopeptide repeat domain"/>
    <property type="match status" value="1"/>
</dbReference>
<dbReference type="PANTHER" id="PTHR37038">
    <property type="entry name" value="TRANSCRIPTIONAL REGULATOR-RELATED"/>
    <property type="match status" value="1"/>
</dbReference>
<name>A0A511J1B6_9ENTE</name>
<evidence type="ECO:0000313" key="2">
    <source>
        <dbReference type="EMBL" id="GEL91459.1"/>
    </source>
</evidence>
<accession>A0A511J1B6</accession>
<dbReference type="InterPro" id="IPR001387">
    <property type="entry name" value="Cro/C1-type_HTH"/>
</dbReference>
<evidence type="ECO:0000313" key="3">
    <source>
        <dbReference type="Proteomes" id="UP000321830"/>
    </source>
</evidence>
<dbReference type="InterPro" id="IPR053163">
    <property type="entry name" value="HTH-type_regulator_Rgg"/>
</dbReference>
<feature type="domain" description="HTH cro/C1-type" evidence="1">
    <location>
        <begin position="7"/>
        <end position="60"/>
    </location>
</feature>
<dbReference type="InterPro" id="IPR011990">
    <property type="entry name" value="TPR-like_helical_dom_sf"/>
</dbReference>
<evidence type="ECO:0000259" key="1">
    <source>
        <dbReference type="PROSITE" id="PS50943"/>
    </source>
</evidence>
<sequence>MKIGKALKYIRIRKGFTQKEVAGNIVTVSFLSKLENEKTNISFDLLIKLIDRMGVGIEEFIDLSKNFEETPSSLMNVIEEIERQVTTKQCIEENTRVKLQEFHCSLASLTEKIISCIKNTGSGFLVEEIQNCIIEWDYIGHVEVLLFSLFAPYASDDFRLLIKERFLKLHEYNRSTKEYPFDHLRLTALLQKRIDSIS</sequence>
<proteinExistence type="predicted"/>
<dbReference type="SMART" id="SM00530">
    <property type="entry name" value="HTH_XRE"/>
    <property type="match status" value="1"/>
</dbReference>
<dbReference type="Pfam" id="PF01381">
    <property type="entry name" value="HTH_3"/>
    <property type="match status" value="1"/>
</dbReference>
<dbReference type="PROSITE" id="PS50943">
    <property type="entry name" value="HTH_CROC1"/>
    <property type="match status" value="1"/>
</dbReference>
<dbReference type="InterPro" id="IPR010982">
    <property type="entry name" value="Lambda_DNA-bd_dom_sf"/>
</dbReference>
<reference evidence="2 3" key="1">
    <citation type="submission" date="2019-07" db="EMBL/GenBank/DDBJ databases">
        <title>Whole genome shotgun sequence of Enterococcus villorum NBRC 100699.</title>
        <authorList>
            <person name="Hosoyama A."/>
            <person name="Uohara A."/>
            <person name="Ohji S."/>
            <person name="Ichikawa N."/>
        </authorList>
    </citation>
    <scope>NUCLEOTIDE SEQUENCE [LARGE SCALE GENOMIC DNA]</scope>
    <source>
        <strain evidence="2 3">NBRC 100699</strain>
    </source>
</reference>
<dbReference type="GO" id="GO:0003677">
    <property type="term" value="F:DNA binding"/>
    <property type="evidence" value="ECO:0007669"/>
    <property type="project" value="InterPro"/>
</dbReference>
<dbReference type="SUPFAM" id="SSF47413">
    <property type="entry name" value="lambda repressor-like DNA-binding domains"/>
    <property type="match status" value="1"/>
</dbReference>
<dbReference type="CDD" id="cd00093">
    <property type="entry name" value="HTH_XRE"/>
    <property type="match status" value="1"/>
</dbReference>